<evidence type="ECO:0000313" key="3">
    <source>
        <dbReference type="Proteomes" id="UP000230131"/>
    </source>
</evidence>
<reference evidence="3" key="1">
    <citation type="submission" date="2017-09" db="EMBL/GenBank/DDBJ databases">
        <title>Depth-based differentiation of microbial function through sediment-hosted aquifers and enrichment of novel symbionts in the deep terrestrial subsurface.</title>
        <authorList>
            <person name="Probst A.J."/>
            <person name="Ladd B."/>
            <person name="Jarett J.K."/>
            <person name="Geller-Mcgrath D.E."/>
            <person name="Sieber C.M.K."/>
            <person name="Emerson J.B."/>
            <person name="Anantharaman K."/>
            <person name="Thomas B.C."/>
            <person name="Malmstrom R."/>
            <person name="Stieglmeier M."/>
            <person name="Klingl A."/>
            <person name="Woyke T."/>
            <person name="Ryan C.M."/>
            <person name="Banfield J.F."/>
        </authorList>
    </citation>
    <scope>NUCLEOTIDE SEQUENCE [LARGE SCALE GENOMIC DNA]</scope>
</reference>
<keyword evidence="1" id="KW-1277">Toxin-antitoxin system</keyword>
<accession>A0A2M7B8D2</accession>
<evidence type="ECO:0000313" key="2">
    <source>
        <dbReference type="EMBL" id="PIU99385.1"/>
    </source>
</evidence>
<dbReference type="InterPro" id="IPR007712">
    <property type="entry name" value="RelE/ParE_toxin"/>
</dbReference>
<protein>
    <recommendedName>
        <fullName evidence="4">Type II toxin-antitoxin system mRNA interferase toxin, RelE/StbE family</fullName>
    </recommendedName>
</protein>
<sequence>MKIRYTPKFKEDFRKFPKEIRNKFYKQINFLLHNLRHPSLQTKKYDESRGIWQAKVDRKIRFYFLIEDDTCILLNIKKHPK</sequence>
<dbReference type="Proteomes" id="UP000230131">
    <property type="component" value="Unassembled WGS sequence"/>
</dbReference>
<dbReference type="EMBL" id="PEVH01000001">
    <property type="protein sequence ID" value="PIU99385.1"/>
    <property type="molecule type" value="Genomic_DNA"/>
</dbReference>
<comment type="caution">
    <text evidence="2">The sequence shown here is derived from an EMBL/GenBank/DDBJ whole genome shotgun (WGS) entry which is preliminary data.</text>
</comment>
<name>A0A2M7B8D2_9BACT</name>
<dbReference type="Pfam" id="PF05016">
    <property type="entry name" value="ParE_toxin"/>
    <property type="match status" value="1"/>
</dbReference>
<evidence type="ECO:0000256" key="1">
    <source>
        <dbReference type="ARBA" id="ARBA00022649"/>
    </source>
</evidence>
<gene>
    <name evidence="2" type="ORF">COS59_00025</name>
</gene>
<proteinExistence type="predicted"/>
<organism evidence="2 3">
    <name type="scientific">Candidatus Wolfebacteria bacterium CG03_land_8_20_14_0_80_36_15</name>
    <dbReference type="NCBI Taxonomy" id="1975067"/>
    <lineage>
        <taxon>Bacteria</taxon>
        <taxon>Candidatus Wolfeibacteriota</taxon>
    </lineage>
</organism>
<dbReference type="InterPro" id="IPR035093">
    <property type="entry name" value="RelE/ParE_toxin_dom_sf"/>
</dbReference>
<evidence type="ECO:0008006" key="4">
    <source>
        <dbReference type="Google" id="ProtNLM"/>
    </source>
</evidence>
<dbReference type="SUPFAM" id="SSF143011">
    <property type="entry name" value="RelE-like"/>
    <property type="match status" value="1"/>
</dbReference>
<dbReference type="AlphaFoldDB" id="A0A2M7B8D2"/>
<dbReference type="Gene3D" id="3.30.2310.20">
    <property type="entry name" value="RelE-like"/>
    <property type="match status" value="1"/>
</dbReference>